<reference evidence="2" key="1">
    <citation type="journal article" date="2022" name="bioRxiv">
        <title>Genomics of Preaxostyla Flagellates Illuminates Evolutionary Transitions and the Path Towards Mitochondrial Loss.</title>
        <authorList>
            <person name="Novak L.V.F."/>
            <person name="Treitli S.C."/>
            <person name="Pyrih J."/>
            <person name="Halakuc P."/>
            <person name="Pipaliya S.V."/>
            <person name="Vacek V."/>
            <person name="Brzon O."/>
            <person name="Soukal P."/>
            <person name="Eme L."/>
            <person name="Dacks J.B."/>
            <person name="Karnkowska A."/>
            <person name="Elias M."/>
            <person name="Hampl V."/>
        </authorList>
    </citation>
    <scope>NUCLEOTIDE SEQUENCE</scope>
    <source>
        <strain evidence="2">RCP-MX</strain>
    </source>
</reference>
<evidence type="ECO:0000256" key="1">
    <source>
        <dbReference type="SAM" id="MobiDB-lite"/>
    </source>
</evidence>
<accession>A0ABQ8U2I0</accession>
<dbReference type="EMBL" id="JAPMOS010000502">
    <property type="protein sequence ID" value="KAJ4452451.1"/>
    <property type="molecule type" value="Genomic_DNA"/>
</dbReference>
<protein>
    <submittedName>
        <fullName evidence="2">Uncharacterized protein</fullName>
    </submittedName>
</protein>
<gene>
    <name evidence="2" type="ORF">PAPYR_13384</name>
</gene>
<evidence type="ECO:0000313" key="2">
    <source>
        <dbReference type="EMBL" id="KAJ4452451.1"/>
    </source>
</evidence>
<proteinExistence type="predicted"/>
<organism evidence="2 3">
    <name type="scientific">Paratrimastix pyriformis</name>
    <dbReference type="NCBI Taxonomy" id="342808"/>
    <lineage>
        <taxon>Eukaryota</taxon>
        <taxon>Metamonada</taxon>
        <taxon>Preaxostyla</taxon>
        <taxon>Paratrimastigidae</taxon>
        <taxon>Paratrimastix</taxon>
    </lineage>
</organism>
<sequence>MRASLGNFPPVCSLTPWVDVGVLQWRFVSCGDRPACYPPLHDGCSPVAPRQLLVPRSHTSPALVQPLPAHPLACQAWVLSCVAAPRTGQPGWLRAPSPPWVDVGVLQCVCSCGDSTACYPPLHDAATSPRSFSHSSNPLAMQPGPLPAVQRLAPANPAGARRLLV</sequence>
<comment type="caution">
    <text evidence="2">The sequence shown here is derived from an EMBL/GenBank/DDBJ whole genome shotgun (WGS) entry which is preliminary data.</text>
</comment>
<feature type="compositionally biased region" description="Polar residues" evidence="1">
    <location>
        <begin position="129"/>
        <end position="139"/>
    </location>
</feature>
<keyword evidence="3" id="KW-1185">Reference proteome</keyword>
<feature type="region of interest" description="Disordered" evidence="1">
    <location>
        <begin position="129"/>
        <end position="152"/>
    </location>
</feature>
<evidence type="ECO:0000313" key="3">
    <source>
        <dbReference type="Proteomes" id="UP001141327"/>
    </source>
</evidence>
<name>A0ABQ8U2I0_9EUKA</name>
<dbReference type="Proteomes" id="UP001141327">
    <property type="component" value="Unassembled WGS sequence"/>
</dbReference>